<organism evidence="2 3">
    <name type="scientific">Mycolicibacterium smegmatis (strain ATCC 700084 / mc(2)155)</name>
    <name type="common">Mycobacterium smegmatis</name>
    <dbReference type="NCBI Taxonomy" id="246196"/>
    <lineage>
        <taxon>Bacteria</taxon>
        <taxon>Bacillati</taxon>
        <taxon>Actinomycetota</taxon>
        <taxon>Actinomycetes</taxon>
        <taxon>Mycobacteriales</taxon>
        <taxon>Mycobacteriaceae</taxon>
        <taxon>Mycolicibacterium</taxon>
    </lineage>
</organism>
<name>I7GBY2_MYCS2</name>
<keyword evidence="1" id="KW-1133">Transmembrane helix</keyword>
<evidence type="ECO:0000313" key="3">
    <source>
        <dbReference type="Proteomes" id="UP000006158"/>
    </source>
</evidence>
<reference evidence="2 3" key="1">
    <citation type="journal article" date="2007" name="Genome Biol.">
        <title>Interrupted coding sequences in Mycobacterium smegmatis: authentic mutations or sequencing errors?</title>
        <authorList>
            <person name="Deshayes C."/>
            <person name="Perrodou E."/>
            <person name="Gallien S."/>
            <person name="Euphrasie D."/>
            <person name="Schaeffer C."/>
            <person name="Van-Dorsselaer A."/>
            <person name="Poch O."/>
            <person name="Lecompte O."/>
            <person name="Reyrat J.M."/>
        </authorList>
    </citation>
    <scope>NUCLEOTIDE SEQUENCE [LARGE SCALE GENOMIC DNA]</scope>
    <source>
        <strain evidence="3">ATCC 700084 / mc(2)155</strain>
    </source>
</reference>
<dbReference type="EMBL" id="CP001663">
    <property type="protein sequence ID" value="AFP40701.1"/>
    <property type="molecule type" value="Genomic_DNA"/>
</dbReference>
<dbReference type="KEGG" id="msg:MSMEI_4245"/>
<keyword evidence="1" id="KW-0812">Transmembrane</keyword>
<dbReference type="PATRIC" id="fig|246196.56.peg.4340"/>
<dbReference type="AlphaFoldDB" id="I7GBY2"/>
<accession>I7GBY2</accession>
<evidence type="ECO:0008006" key="4">
    <source>
        <dbReference type="Google" id="ProtNLM"/>
    </source>
</evidence>
<protein>
    <recommendedName>
        <fullName evidence="4">Lipopolysaccharide assembly protein A domain-containing protein</fullName>
    </recommendedName>
</protein>
<keyword evidence="1" id="KW-0472">Membrane</keyword>
<gene>
    <name evidence="2" type="ordered locus">MSMEI_4245</name>
</gene>
<feature type="transmembrane region" description="Helical" evidence="1">
    <location>
        <begin position="36"/>
        <end position="53"/>
    </location>
</feature>
<sequence length="95" mass="10554">MVASPATTVVGVQQRRGGAMARDEVATTTAEPRPTLRYWVALILVALAAVFVVQNRARVDIHVLWVTVDSPMWFILVIIFVVGMLIGLLLRRRRG</sequence>
<evidence type="ECO:0000313" key="2">
    <source>
        <dbReference type="EMBL" id="AFP40701.1"/>
    </source>
</evidence>
<reference evidence="2 3" key="2">
    <citation type="journal article" date="2009" name="Genome Res.">
        <title>Ortho-proteogenomics: multiple proteomes investigation through orthology and a new MS-based protocol.</title>
        <authorList>
            <person name="Gallien S."/>
            <person name="Perrodou E."/>
            <person name="Carapito C."/>
            <person name="Deshayes C."/>
            <person name="Reyrat J.M."/>
            <person name="Van Dorsselaer A."/>
            <person name="Poch O."/>
            <person name="Schaeffer C."/>
            <person name="Lecompte O."/>
        </authorList>
    </citation>
    <scope>NUCLEOTIDE SEQUENCE [LARGE SCALE GENOMIC DNA]</scope>
    <source>
        <strain evidence="3">ATCC 700084 / mc(2)155</strain>
    </source>
</reference>
<proteinExistence type="predicted"/>
<feature type="transmembrane region" description="Helical" evidence="1">
    <location>
        <begin position="73"/>
        <end position="90"/>
    </location>
</feature>
<dbReference type="Proteomes" id="UP000006158">
    <property type="component" value="Chromosome"/>
</dbReference>
<evidence type="ECO:0000256" key="1">
    <source>
        <dbReference type="SAM" id="Phobius"/>
    </source>
</evidence>